<keyword evidence="1" id="KW-0732">Signal</keyword>
<dbReference type="EMBL" id="JAHRIO010051918">
    <property type="protein sequence ID" value="MEQ2175711.1"/>
    <property type="molecule type" value="Genomic_DNA"/>
</dbReference>
<evidence type="ECO:0008006" key="4">
    <source>
        <dbReference type="Google" id="ProtNLM"/>
    </source>
</evidence>
<feature type="chain" id="PRO_5045099172" description="Secreted protein" evidence="1">
    <location>
        <begin position="24"/>
        <end position="103"/>
    </location>
</feature>
<proteinExistence type="predicted"/>
<accession>A0ABV0NWA4</accession>
<gene>
    <name evidence="2" type="ORF">GOODEAATRI_020648</name>
</gene>
<evidence type="ECO:0000313" key="3">
    <source>
        <dbReference type="Proteomes" id="UP001476798"/>
    </source>
</evidence>
<reference evidence="2 3" key="1">
    <citation type="submission" date="2021-06" db="EMBL/GenBank/DDBJ databases">
        <authorList>
            <person name="Palmer J.M."/>
        </authorList>
    </citation>
    <scope>NUCLEOTIDE SEQUENCE [LARGE SCALE GENOMIC DNA]</scope>
    <source>
        <strain evidence="2 3">GA_2019</strain>
        <tissue evidence="2">Muscle</tissue>
    </source>
</reference>
<keyword evidence="3" id="KW-1185">Reference proteome</keyword>
<comment type="caution">
    <text evidence="2">The sequence shown here is derived from an EMBL/GenBank/DDBJ whole genome shotgun (WGS) entry which is preliminary data.</text>
</comment>
<evidence type="ECO:0000313" key="2">
    <source>
        <dbReference type="EMBL" id="MEQ2175711.1"/>
    </source>
</evidence>
<organism evidence="2 3">
    <name type="scientific">Goodea atripinnis</name>
    <dbReference type="NCBI Taxonomy" id="208336"/>
    <lineage>
        <taxon>Eukaryota</taxon>
        <taxon>Metazoa</taxon>
        <taxon>Chordata</taxon>
        <taxon>Craniata</taxon>
        <taxon>Vertebrata</taxon>
        <taxon>Euteleostomi</taxon>
        <taxon>Actinopterygii</taxon>
        <taxon>Neopterygii</taxon>
        <taxon>Teleostei</taxon>
        <taxon>Neoteleostei</taxon>
        <taxon>Acanthomorphata</taxon>
        <taxon>Ovalentaria</taxon>
        <taxon>Atherinomorphae</taxon>
        <taxon>Cyprinodontiformes</taxon>
        <taxon>Goodeidae</taxon>
        <taxon>Goodea</taxon>
    </lineage>
</organism>
<sequence>MRQMPDFFAHMSVVCFFVSSICLENSTQDSLLESLHRSSWNHIPGFSITHLPVYPPTFTTPPLHPGNMTKMQSLANPLTKLLQPAYRGYSHLFLDGWPSSPCA</sequence>
<name>A0ABV0NWA4_9TELE</name>
<protein>
    <recommendedName>
        <fullName evidence="4">Secreted protein</fullName>
    </recommendedName>
</protein>
<evidence type="ECO:0000256" key="1">
    <source>
        <dbReference type="SAM" id="SignalP"/>
    </source>
</evidence>
<dbReference type="Proteomes" id="UP001476798">
    <property type="component" value="Unassembled WGS sequence"/>
</dbReference>
<feature type="signal peptide" evidence="1">
    <location>
        <begin position="1"/>
        <end position="23"/>
    </location>
</feature>
<feature type="non-terminal residue" evidence="2">
    <location>
        <position position="103"/>
    </location>
</feature>